<sequence length="93" mass="10757">MGMIGCITSLLFCNRNKSIKENNDKIFNNKKENISFKIKENPIRASNLDSITSNIKDSKFKIVKKKTRKIKKYKNLYSNTVSMFIAGLHLNIE</sequence>
<protein>
    <submittedName>
        <fullName evidence="1">Uncharacterized protein</fullName>
    </submittedName>
</protein>
<accession>A0A1X0Q8C5</accession>
<keyword evidence="2" id="KW-1185">Reference proteome</keyword>
<dbReference type="EMBL" id="LVKB01000142">
    <property type="protein sequence ID" value="ORD96006.1"/>
    <property type="molecule type" value="Genomic_DNA"/>
</dbReference>
<dbReference type="VEuPathDB" id="MicrosporidiaDB:HERIO_2016"/>
<organism evidence="1 2">
    <name type="scientific">Hepatospora eriocheir</name>
    <dbReference type="NCBI Taxonomy" id="1081669"/>
    <lineage>
        <taxon>Eukaryota</taxon>
        <taxon>Fungi</taxon>
        <taxon>Fungi incertae sedis</taxon>
        <taxon>Microsporidia</taxon>
        <taxon>Hepatosporidae</taxon>
        <taxon>Hepatospora</taxon>
    </lineage>
</organism>
<comment type="caution">
    <text evidence="1">The sequence shown here is derived from an EMBL/GenBank/DDBJ whole genome shotgun (WGS) entry which is preliminary data.</text>
</comment>
<dbReference type="Proteomes" id="UP000192356">
    <property type="component" value="Unassembled WGS sequence"/>
</dbReference>
<proteinExistence type="predicted"/>
<dbReference type="VEuPathDB" id="MicrosporidiaDB:A0H76_2173"/>
<reference evidence="1 2" key="1">
    <citation type="journal article" date="2017" name="Environ. Microbiol.">
        <title>Decay of the glycolytic pathway and adaptation to intranuclear parasitism within Enterocytozoonidae microsporidia.</title>
        <authorList>
            <person name="Wiredu Boakye D."/>
            <person name="Jaroenlak P."/>
            <person name="Prachumwat A."/>
            <person name="Williams T.A."/>
            <person name="Bateman K.S."/>
            <person name="Itsathitphaisarn O."/>
            <person name="Sritunyalucksana K."/>
            <person name="Paszkiewicz K.H."/>
            <person name="Moore K.A."/>
            <person name="Stentiford G.D."/>
            <person name="Williams B.A."/>
        </authorList>
    </citation>
    <scope>NUCLEOTIDE SEQUENCE [LARGE SCALE GENOMIC DNA]</scope>
    <source>
        <strain evidence="1 2">GB1</strain>
    </source>
</reference>
<evidence type="ECO:0000313" key="2">
    <source>
        <dbReference type="Proteomes" id="UP000192356"/>
    </source>
</evidence>
<gene>
    <name evidence="1" type="ORF">HERIO_2016</name>
</gene>
<evidence type="ECO:0000313" key="1">
    <source>
        <dbReference type="EMBL" id="ORD96006.1"/>
    </source>
</evidence>
<dbReference type="AlphaFoldDB" id="A0A1X0Q8C5"/>
<name>A0A1X0Q8C5_9MICR</name>